<gene>
    <name evidence="4" type="ORF">VPAL9027_02894</name>
</gene>
<keyword evidence="2 3" id="KW-0802">TPR repeat</keyword>
<dbReference type="PROSITE" id="PS50005">
    <property type="entry name" value="TPR"/>
    <property type="match status" value="1"/>
</dbReference>
<sequence>MSEVNQALSQLAKRRQSSLQDIKQVIGTDIKQKPRWIWAVGGFLFSLAVGSWAVSTPPQSTHVEEISTVATPKPTLISPTQHTTAADVTVYKHPVSSRTLASRMEPTGASNMLPATPLSVEPVVTPSPAQHQLPVTPKVDQQPNALKKRVSQVAKLDNMSVKQVSMTPEQLAFKAKERAEKALDSNDYDEAIMAYQNALRYTPDDENIRKNLAALYYGKEELRRAYQLLQEGIQRNPRSPDLRLALAQLLVQEKQITAAVTPLKPMLQQASVEYLSFRAALATKNHLNRMALESYQQLVILQPNNARWWLGLGIQQERANQVELAKNAYEQALTHVGISSSSIAFVQERLQVLETVSGSMHAN</sequence>
<dbReference type="Pfam" id="PF14559">
    <property type="entry name" value="TPR_19"/>
    <property type="match status" value="1"/>
</dbReference>
<dbReference type="SUPFAM" id="SSF48452">
    <property type="entry name" value="TPR-like"/>
    <property type="match status" value="1"/>
</dbReference>
<name>A0A1R4B7P6_9VIBR</name>
<evidence type="ECO:0000313" key="4">
    <source>
        <dbReference type="EMBL" id="SJL84891.1"/>
    </source>
</evidence>
<organism evidence="4 5">
    <name type="scientific">Vibrio palustris</name>
    <dbReference type="NCBI Taxonomy" id="1918946"/>
    <lineage>
        <taxon>Bacteria</taxon>
        <taxon>Pseudomonadati</taxon>
        <taxon>Pseudomonadota</taxon>
        <taxon>Gammaproteobacteria</taxon>
        <taxon>Vibrionales</taxon>
        <taxon>Vibrionaceae</taxon>
        <taxon>Vibrio</taxon>
    </lineage>
</organism>
<accession>A0A1R4B7P6</accession>
<dbReference type="SMART" id="SM00028">
    <property type="entry name" value="TPR"/>
    <property type="match status" value="4"/>
</dbReference>
<dbReference type="RefSeq" id="WP_077315286.1">
    <property type="nucleotide sequence ID" value="NZ_AP024887.1"/>
</dbReference>
<dbReference type="InterPro" id="IPR011990">
    <property type="entry name" value="TPR-like_helical_dom_sf"/>
</dbReference>
<dbReference type="PANTHER" id="PTHR44858:SF1">
    <property type="entry name" value="UDP-N-ACETYLGLUCOSAMINE--PEPTIDE N-ACETYLGLUCOSAMINYLTRANSFERASE SPINDLY-RELATED"/>
    <property type="match status" value="1"/>
</dbReference>
<dbReference type="InterPro" id="IPR019734">
    <property type="entry name" value="TPR_rpt"/>
</dbReference>
<dbReference type="InterPro" id="IPR050498">
    <property type="entry name" value="Ycf3"/>
</dbReference>
<dbReference type="EMBL" id="FUFT01000008">
    <property type="protein sequence ID" value="SJL84891.1"/>
    <property type="molecule type" value="Genomic_DNA"/>
</dbReference>
<dbReference type="STRING" id="1918946.VPAL9027_02894"/>
<dbReference type="Proteomes" id="UP000189475">
    <property type="component" value="Unassembled WGS sequence"/>
</dbReference>
<evidence type="ECO:0000313" key="5">
    <source>
        <dbReference type="Proteomes" id="UP000189475"/>
    </source>
</evidence>
<keyword evidence="5" id="KW-1185">Reference proteome</keyword>
<dbReference type="Gene3D" id="1.25.40.10">
    <property type="entry name" value="Tetratricopeptide repeat domain"/>
    <property type="match status" value="2"/>
</dbReference>
<evidence type="ECO:0000256" key="2">
    <source>
        <dbReference type="ARBA" id="ARBA00022803"/>
    </source>
</evidence>
<reference evidence="4 5" key="1">
    <citation type="submission" date="2017-02" db="EMBL/GenBank/DDBJ databases">
        <authorList>
            <person name="Peterson S.W."/>
        </authorList>
    </citation>
    <scope>NUCLEOTIDE SEQUENCE [LARGE SCALE GENOMIC DNA]</scope>
    <source>
        <strain evidence="4 5">CECT 9027</strain>
    </source>
</reference>
<dbReference type="Pfam" id="PF13414">
    <property type="entry name" value="TPR_11"/>
    <property type="match status" value="1"/>
</dbReference>
<protein>
    <submittedName>
        <fullName evidence="4">Tetratricopeptide repeat protein</fullName>
    </submittedName>
</protein>
<keyword evidence="1" id="KW-0677">Repeat</keyword>
<proteinExistence type="predicted"/>
<dbReference type="AlphaFoldDB" id="A0A1R4B7P6"/>
<feature type="repeat" description="TPR" evidence="3">
    <location>
        <begin position="172"/>
        <end position="205"/>
    </location>
</feature>
<evidence type="ECO:0000256" key="3">
    <source>
        <dbReference type="PROSITE-ProRule" id="PRU00339"/>
    </source>
</evidence>
<evidence type="ECO:0000256" key="1">
    <source>
        <dbReference type="ARBA" id="ARBA00022737"/>
    </source>
</evidence>
<dbReference type="OrthoDB" id="5406098at2"/>
<dbReference type="PANTHER" id="PTHR44858">
    <property type="entry name" value="TETRATRICOPEPTIDE REPEAT PROTEIN 6"/>
    <property type="match status" value="1"/>
</dbReference>